<reference evidence="2" key="1">
    <citation type="submission" date="2022-06" db="EMBL/GenBank/DDBJ databases">
        <title>Amycolatopsis iheyaensis sp. nov., a new species of the genus Amycolatopsis isolated from soil in Iheya island, Japan.</title>
        <authorList>
            <person name="Ngamcharungchit C."/>
            <person name="Kanto H."/>
            <person name="Take A."/>
            <person name="Intra B."/>
            <person name="Matsumoto A."/>
            <person name="Panbangred W."/>
            <person name="Inahashi Y."/>
        </authorList>
    </citation>
    <scope>NUCLEOTIDE SEQUENCE</scope>
    <source>
        <strain evidence="2">OK19-0408</strain>
    </source>
</reference>
<dbReference type="RefSeq" id="WP_257922400.1">
    <property type="nucleotide sequence ID" value="NZ_JAMXQV010000012.1"/>
</dbReference>
<dbReference type="AlphaFoldDB" id="A0A9X2NJ69"/>
<keyword evidence="3" id="KW-1185">Reference proteome</keyword>
<comment type="caution">
    <text evidence="2">The sequence shown here is derived from an EMBL/GenBank/DDBJ whole genome shotgun (WGS) entry which is preliminary data.</text>
</comment>
<dbReference type="SUPFAM" id="SSF55729">
    <property type="entry name" value="Acyl-CoA N-acyltransferases (Nat)"/>
    <property type="match status" value="1"/>
</dbReference>
<accession>A0A9X2NJ69</accession>
<protein>
    <submittedName>
        <fullName evidence="2">GNAT family N-acetyltransferase</fullName>
    </submittedName>
</protein>
<proteinExistence type="predicted"/>
<dbReference type="CDD" id="cd04301">
    <property type="entry name" value="NAT_SF"/>
    <property type="match status" value="1"/>
</dbReference>
<feature type="domain" description="N-acetyltransferase" evidence="1">
    <location>
        <begin position="97"/>
        <end position="228"/>
    </location>
</feature>
<evidence type="ECO:0000259" key="1">
    <source>
        <dbReference type="PROSITE" id="PS51186"/>
    </source>
</evidence>
<dbReference type="EMBL" id="JAMXQV010000012">
    <property type="protein sequence ID" value="MCR6485820.1"/>
    <property type="molecule type" value="Genomic_DNA"/>
</dbReference>
<evidence type="ECO:0000313" key="3">
    <source>
        <dbReference type="Proteomes" id="UP001144096"/>
    </source>
</evidence>
<dbReference type="Gene3D" id="3.40.630.30">
    <property type="match status" value="1"/>
</dbReference>
<dbReference type="Proteomes" id="UP001144096">
    <property type="component" value="Unassembled WGS sequence"/>
</dbReference>
<dbReference type="PROSITE" id="PS51186">
    <property type="entry name" value="GNAT"/>
    <property type="match status" value="1"/>
</dbReference>
<dbReference type="InterPro" id="IPR000182">
    <property type="entry name" value="GNAT_dom"/>
</dbReference>
<organism evidence="2 3">
    <name type="scientific">Amycolatopsis iheyensis</name>
    <dbReference type="NCBI Taxonomy" id="2945988"/>
    <lineage>
        <taxon>Bacteria</taxon>
        <taxon>Bacillati</taxon>
        <taxon>Actinomycetota</taxon>
        <taxon>Actinomycetes</taxon>
        <taxon>Pseudonocardiales</taxon>
        <taxon>Pseudonocardiaceae</taxon>
        <taxon>Amycolatopsis</taxon>
    </lineage>
</organism>
<name>A0A9X2NJ69_9PSEU</name>
<dbReference type="InterPro" id="IPR016181">
    <property type="entry name" value="Acyl_CoA_acyltransferase"/>
</dbReference>
<dbReference type="Pfam" id="PF13508">
    <property type="entry name" value="Acetyltransf_7"/>
    <property type="match status" value="1"/>
</dbReference>
<dbReference type="GO" id="GO:0016747">
    <property type="term" value="F:acyltransferase activity, transferring groups other than amino-acyl groups"/>
    <property type="evidence" value="ECO:0007669"/>
    <property type="project" value="InterPro"/>
</dbReference>
<gene>
    <name evidence="2" type="ORF">M8542_23625</name>
</gene>
<evidence type="ECO:0000313" key="2">
    <source>
        <dbReference type="EMBL" id="MCR6485820.1"/>
    </source>
</evidence>
<sequence length="228" mass="24773">MTGLLTERLQQACDNAVAMWTALARARGDDVRERPAYTAIDGRRFRIMVTTAAKAGHGELTELAREKREAGRTVVVEDPFRVLDLSAAGFTARQLPVMVREPGPAADPGALTRLSTAAEVEDIIVRGFPLEEYEGGGAFPETLAHPDLTFFRHGDAGACVTMRAGGVGGAYWVTTLPEHRSRGVGRALMLAVLRHFDDLPVTLTASRAGKPLYDKLGFDVLGDANWWR</sequence>